<dbReference type="Gene3D" id="3.40.50.720">
    <property type="entry name" value="NAD(P)-binding Rossmann-like Domain"/>
    <property type="match status" value="1"/>
</dbReference>
<evidence type="ECO:0000313" key="3">
    <source>
        <dbReference type="EMBL" id="QDT31744.1"/>
    </source>
</evidence>
<evidence type="ECO:0000259" key="2">
    <source>
        <dbReference type="Pfam" id="PF22725"/>
    </source>
</evidence>
<dbReference type="PANTHER" id="PTHR43377:SF1">
    <property type="entry name" value="BILIVERDIN REDUCTASE A"/>
    <property type="match status" value="1"/>
</dbReference>
<protein>
    <submittedName>
        <fullName evidence="3">Dehydrogenase</fullName>
        <ecNumber evidence="3">1.1.1.312</ecNumber>
    </submittedName>
</protein>
<dbReference type="RefSeq" id="WP_145196559.1">
    <property type="nucleotide sequence ID" value="NZ_CP036267.1"/>
</dbReference>
<dbReference type="KEGG" id="tpol:Mal48_09800"/>
<proteinExistence type="predicted"/>
<dbReference type="Pfam" id="PF01408">
    <property type="entry name" value="GFO_IDH_MocA"/>
    <property type="match status" value="1"/>
</dbReference>
<dbReference type="EMBL" id="CP036267">
    <property type="protein sequence ID" value="QDT31744.1"/>
    <property type="molecule type" value="Genomic_DNA"/>
</dbReference>
<dbReference type="GO" id="GO:0050606">
    <property type="term" value="F:4-carboxy-2-hydroxymuconate semialdehyde hemiacetal dehydrogenase activity"/>
    <property type="evidence" value="ECO:0007669"/>
    <property type="project" value="UniProtKB-EC"/>
</dbReference>
<dbReference type="OrthoDB" id="9815825at2"/>
<name>A0A517QJG8_9PLAN</name>
<evidence type="ECO:0000259" key="1">
    <source>
        <dbReference type="Pfam" id="PF01408"/>
    </source>
</evidence>
<feature type="domain" description="GFO/IDH/MocA-like oxidoreductase" evidence="2">
    <location>
        <begin position="154"/>
        <end position="222"/>
    </location>
</feature>
<dbReference type="PANTHER" id="PTHR43377">
    <property type="entry name" value="BILIVERDIN REDUCTASE A"/>
    <property type="match status" value="1"/>
</dbReference>
<evidence type="ECO:0000313" key="4">
    <source>
        <dbReference type="Proteomes" id="UP000315724"/>
    </source>
</evidence>
<reference evidence="3 4" key="1">
    <citation type="submission" date="2019-02" db="EMBL/GenBank/DDBJ databases">
        <title>Deep-cultivation of Planctomycetes and their phenomic and genomic characterization uncovers novel biology.</title>
        <authorList>
            <person name="Wiegand S."/>
            <person name="Jogler M."/>
            <person name="Boedeker C."/>
            <person name="Pinto D."/>
            <person name="Vollmers J."/>
            <person name="Rivas-Marin E."/>
            <person name="Kohn T."/>
            <person name="Peeters S.H."/>
            <person name="Heuer A."/>
            <person name="Rast P."/>
            <person name="Oberbeckmann S."/>
            <person name="Bunk B."/>
            <person name="Jeske O."/>
            <person name="Meyerdierks A."/>
            <person name="Storesund J.E."/>
            <person name="Kallscheuer N."/>
            <person name="Luecker S."/>
            <person name="Lage O.M."/>
            <person name="Pohl T."/>
            <person name="Merkel B.J."/>
            <person name="Hornburger P."/>
            <person name="Mueller R.-W."/>
            <person name="Bruemmer F."/>
            <person name="Labrenz M."/>
            <person name="Spormann A.M."/>
            <person name="Op den Camp H."/>
            <person name="Overmann J."/>
            <person name="Amann R."/>
            <person name="Jetten M.S.M."/>
            <person name="Mascher T."/>
            <person name="Medema M.H."/>
            <person name="Devos D.P."/>
            <person name="Kaster A.-K."/>
            <person name="Ovreas L."/>
            <person name="Rohde M."/>
            <person name="Galperin M.Y."/>
            <person name="Jogler C."/>
        </authorList>
    </citation>
    <scope>NUCLEOTIDE SEQUENCE [LARGE SCALE GENOMIC DNA]</scope>
    <source>
        <strain evidence="3 4">Mal48</strain>
    </source>
</reference>
<dbReference type="AlphaFoldDB" id="A0A517QJG8"/>
<dbReference type="InterPro" id="IPR036291">
    <property type="entry name" value="NAD(P)-bd_dom_sf"/>
</dbReference>
<dbReference type="Gene3D" id="3.30.360.10">
    <property type="entry name" value="Dihydrodipicolinate Reductase, domain 2"/>
    <property type="match status" value="1"/>
</dbReference>
<dbReference type="InterPro" id="IPR055170">
    <property type="entry name" value="GFO_IDH_MocA-like_dom"/>
</dbReference>
<keyword evidence="3" id="KW-0560">Oxidoreductase</keyword>
<dbReference type="Pfam" id="PF22725">
    <property type="entry name" value="GFO_IDH_MocA_C3"/>
    <property type="match status" value="1"/>
</dbReference>
<dbReference type="SUPFAM" id="SSF51735">
    <property type="entry name" value="NAD(P)-binding Rossmann-fold domains"/>
    <property type="match status" value="1"/>
</dbReference>
<dbReference type="EC" id="1.1.1.312" evidence="3"/>
<sequence>MNESLKLAVVGVGALGRHHARILSEMEGVELVAVAEPNEKQGLAVAEACGCDWTNDYRTLLKSVDAVSVVVPTFLHRKVGEAFLSNSVPVLMEKPLTSKVEDGEVLVRLAQEHGIPLQVGHIERFNPGFQQLADWTSEPKYLRTERVSPYAFRSMDIGVVHDLMIHDIELCLSLTQEMPSRVEAFGVSLVGGHEDVVQARLTFPNGCIADLTVNRVTPQPARTIQCWSDAGCAIADLTARTVQTFSPSEMMQSGQLPFELAQAGIQAVDDLKPQVFGGFIESHQFQATDTDALTAELSSFVDCVRHRHQPVVSGAHGLAALRVAQHVLECVEAHQWDGVPDGRTGAKALLKHYLGQTHSGEETDAAAA</sequence>
<feature type="domain" description="Gfo/Idh/MocA-like oxidoreductase N-terminal" evidence="1">
    <location>
        <begin position="6"/>
        <end position="121"/>
    </location>
</feature>
<keyword evidence="4" id="KW-1185">Reference proteome</keyword>
<dbReference type="InterPro" id="IPR051450">
    <property type="entry name" value="Gfo/Idh/MocA_Oxidoreductases"/>
</dbReference>
<dbReference type="InterPro" id="IPR000683">
    <property type="entry name" value="Gfo/Idh/MocA-like_OxRdtase_N"/>
</dbReference>
<dbReference type="Proteomes" id="UP000315724">
    <property type="component" value="Chromosome"/>
</dbReference>
<dbReference type="GO" id="GO:0000166">
    <property type="term" value="F:nucleotide binding"/>
    <property type="evidence" value="ECO:0007669"/>
    <property type="project" value="InterPro"/>
</dbReference>
<dbReference type="SUPFAM" id="SSF55347">
    <property type="entry name" value="Glyceraldehyde-3-phosphate dehydrogenase-like, C-terminal domain"/>
    <property type="match status" value="1"/>
</dbReference>
<organism evidence="3 4">
    <name type="scientific">Thalassoglobus polymorphus</name>
    <dbReference type="NCBI Taxonomy" id="2527994"/>
    <lineage>
        <taxon>Bacteria</taxon>
        <taxon>Pseudomonadati</taxon>
        <taxon>Planctomycetota</taxon>
        <taxon>Planctomycetia</taxon>
        <taxon>Planctomycetales</taxon>
        <taxon>Planctomycetaceae</taxon>
        <taxon>Thalassoglobus</taxon>
    </lineage>
</organism>
<accession>A0A517QJG8</accession>
<gene>
    <name evidence="3" type="ORF">Mal48_09800</name>
</gene>